<gene>
    <name evidence="1" type="ORF">OKIOD_LOCUS9940</name>
</gene>
<organism evidence="1 2">
    <name type="scientific">Oikopleura dioica</name>
    <name type="common">Tunicate</name>
    <dbReference type="NCBI Taxonomy" id="34765"/>
    <lineage>
        <taxon>Eukaryota</taxon>
        <taxon>Metazoa</taxon>
        <taxon>Chordata</taxon>
        <taxon>Tunicata</taxon>
        <taxon>Appendicularia</taxon>
        <taxon>Copelata</taxon>
        <taxon>Oikopleuridae</taxon>
        <taxon>Oikopleura</taxon>
    </lineage>
</organism>
<evidence type="ECO:0000313" key="1">
    <source>
        <dbReference type="EMBL" id="CAG5104277.1"/>
    </source>
</evidence>
<dbReference type="Gene3D" id="1.20.1250.20">
    <property type="entry name" value="MFS general substrate transporter like domains"/>
    <property type="match status" value="1"/>
</dbReference>
<keyword evidence="2" id="KW-1185">Reference proteome</keyword>
<reference evidence="1 2" key="1">
    <citation type="submission" date="2021-04" db="EMBL/GenBank/DDBJ databases">
        <authorList>
            <person name="Bliznina A."/>
        </authorList>
    </citation>
    <scope>NUCLEOTIDE SEQUENCE [LARGE SCALE GENOMIC DNA]</scope>
</reference>
<protein>
    <submittedName>
        <fullName evidence="1">Oidioi.mRNA.OKI2018_I69.chr1.g1175.t1.cds</fullName>
    </submittedName>
</protein>
<name>A0ABN7STG6_OIKDI</name>
<sequence>MGEEKKEEELVVEDQTEVERDGCCSGYPWWVAFILGNEFCERYAYYGMRSILVLYLTYFIGFSNDVSVEIYHAFAALTGLLFSHI</sequence>
<dbReference type="Proteomes" id="UP001158576">
    <property type="component" value="Chromosome 1"/>
</dbReference>
<proteinExistence type="predicted"/>
<dbReference type="EMBL" id="OU015566">
    <property type="protein sequence ID" value="CAG5104277.1"/>
    <property type="molecule type" value="Genomic_DNA"/>
</dbReference>
<accession>A0ABN7STG6</accession>
<evidence type="ECO:0000313" key="2">
    <source>
        <dbReference type="Proteomes" id="UP001158576"/>
    </source>
</evidence>
<dbReference type="InterPro" id="IPR036259">
    <property type="entry name" value="MFS_trans_sf"/>
</dbReference>